<feature type="non-terminal residue" evidence="1">
    <location>
        <position position="55"/>
    </location>
</feature>
<dbReference type="AlphaFoldDB" id="A0A930BTE2"/>
<protein>
    <submittedName>
        <fullName evidence="1">Uncharacterized protein</fullName>
    </submittedName>
</protein>
<dbReference type="Gene3D" id="3.20.20.240">
    <property type="entry name" value="Methylmalonyl-CoA mutase"/>
    <property type="match status" value="1"/>
</dbReference>
<proteinExistence type="predicted"/>
<dbReference type="GO" id="GO:0031419">
    <property type="term" value="F:cobalamin binding"/>
    <property type="evidence" value="ECO:0007669"/>
    <property type="project" value="InterPro"/>
</dbReference>
<accession>A0A930BTE2</accession>
<dbReference type="InterPro" id="IPR016176">
    <property type="entry name" value="Cbl-dep_enz_cat"/>
</dbReference>
<gene>
    <name evidence="1" type="ORF">HXL68_01195</name>
</gene>
<name>A0A930BTE2_9RHOO</name>
<dbReference type="SUPFAM" id="SSF51703">
    <property type="entry name" value="Cobalamin (vitamin B12)-dependent enzymes"/>
    <property type="match status" value="1"/>
</dbReference>
<dbReference type="Proteomes" id="UP000718593">
    <property type="component" value="Unassembled WGS sequence"/>
</dbReference>
<dbReference type="EMBL" id="JABZMI010000007">
    <property type="protein sequence ID" value="MBF1163633.1"/>
    <property type="molecule type" value="Genomic_DNA"/>
</dbReference>
<evidence type="ECO:0000313" key="2">
    <source>
        <dbReference type="Proteomes" id="UP000718593"/>
    </source>
</evidence>
<reference evidence="1" key="1">
    <citation type="submission" date="2020-04" db="EMBL/GenBank/DDBJ databases">
        <title>Deep metagenomics examines the oral microbiome during advanced dental caries in children, revealing novel taxa and co-occurrences with host molecules.</title>
        <authorList>
            <person name="Baker J.L."/>
            <person name="Morton J.T."/>
            <person name="Dinis M."/>
            <person name="Alvarez R."/>
            <person name="Tran N.C."/>
            <person name="Knight R."/>
            <person name="Edlund A."/>
        </authorList>
    </citation>
    <scope>NUCLEOTIDE SEQUENCE</scope>
    <source>
        <strain evidence="1">JCVI_32_bin.24</strain>
    </source>
</reference>
<dbReference type="GO" id="GO:0003824">
    <property type="term" value="F:catalytic activity"/>
    <property type="evidence" value="ECO:0007669"/>
    <property type="project" value="InterPro"/>
</dbReference>
<evidence type="ECO:0000313" key="1">
    <source>
        <dbReference type="EMBL" id="MBF1163633.1"/>
    </source>
</evidence>
<organism evidence="1 2">
    <name type="scientific">Dechloromonas agitata</name>
    <dbReference type="NCBI Taxonomy" id="73030"/>
    <lineage>
        <taxon>Bacteria</taxon>
        <taxon>Pseudomonadati</taxon>
        <taxon>Pseudomonadota</taxon>
        <taxon>Betaproteobacteria</taxon>
        <taxon>Rhodocyclales</taxon>
        <taxon>Azonexaceae</taxon>
        <taxon>Dechloromonas</taxon>
    </lineage>
</organism>
<sequence>MSEKFFDSNNLDAWEKVAAKQSPGGDVNNLVWNTPEGLAVKALYTKKDVENLAFA</sequence>
<comment type="caution">
    <text evidence="1">The sequence shown here is derived from an EMBL/GenBank/DDBJ whole genome shotgun (WGS) entry which is preliminary data.</text>
</comment>